<sequence length="465" mass="51996">MVPEDFAIMFPMVARALKAGTGEIPELDTLIVRVNSIDYGPGHDSVSSGLPDLVSTNLPNDLTRQTLRRIPYLVQSHLAAHFVVHKNLGGFKQIIRSWIASDRNDPTPSSSTPVFEDSKLELTNMPLTGGVLDVGLGSLDSILAIRSQGFDPQNNDPLDTSGDYPLYNGRSRLPIATLFMWALEYEIIEAEELFTEFGNPFLKRDLPCFLALGFQVTYSSVGLDYNDEPLLSPKEQFGCYQQFTFQGYIAMPPNDHEPESVEIWVRHNRKLNPEEGLEPGDDGETTATLEKKLGELLELVDDSEDLQDLDEIDTRIYPILTWARSFGTAIHYLKNSTLAESTGINQETTYRNESPIPIAPEDLIRGVNKIIELLKFLMSKIEMRESYLTSIDGKMDTVMADVAEEDSISYSSESEQDDDLVDTIHTMADDILVELTNGLQILSEKYLFRAAILEGLKGYQTPVNI</sequence>
<gene>
    <name evidence="1" type="ORF">BJ085DRAFT_33129</name>
</gene>
<protein>
    <submittedName>
        <fullName evidence="1">Uncharacterized protein</fullName>
    </submittedName>
</protein>
<organism evidence="1 2">
    <name type="scientific">Dimargaris cristalligena</name>
    <dbReference type="NCBI Taxonomy" id="215637"/>
    <lineage>
        <taxon>Eukaryota</taxon>
        <taxon>Fungi</taxon>
        <taxon>Fungi incertae sedis</taxon>
        <taxon>Zoopagomycota</taxon>
        <taxon>Kickxellomycotina</taxon>
        <taxon>Dimargaritomycetes</taxon>
        <taxon>Dimargaritales</taxon>
        <taxon>Dimargaritaceae</taxon>
        <taxon>Dimargaris</taxon>
    </lineage>
</organism>
<reference evidence="2" key="1">
    <citation type="journal article" date="2018" name="Nat. Microbiol.">
        <title>Leveraging single-cell genomics to expand the fungal tree of life.</title>
        <authorList>
            <person name="Ahrendt S.R."/>
            <person name="Quandt C.A."/>
            <person name="Ciobanu D."/>
            <person name="Clum A."/>
            <person name="Salamov A."/>
            <person name="Andreopoulos B."/>
            <person name="Cheng J.F."/>
            <person name="Woyke T."/>
            <person name="Pelin A."/>
            <person name="Henrissat B."/>
            <person name="Reynolds N.K."/>
            <person name="Benny G.L."/>
            <person name="Smith M.E."/>
            <person name="James T.Y."/>
            <person name="Grigoriev I.V."/>
        </authorList>
    </citation>
    <scope>NUCLEOTIDE SEQUENCE [LARGE SCALE GENOMIC DNA]</scope>
    <source>
        <strain evidence="2">RSA 468</strain>
    </source>
</reference>
<name>A0A4P9ZLS4_9FUNG</name>
<dbReference type="EMBL" id="ML003755">
    <property type="protein sequence ID" value="RKP33552.1"/>
    <property type="molecule type" value="Genomic_DNA"/>
</dbReference>
<proteinExistence type="predicted"/>
<dbReference type="AlphaFoldDB" id="A0A4P9ZLS4"/>
<keyword evidence="2" id="KW-1185">Reference proteome</keyword>
<evidence type="ECO:0000313" key="1">
    <source>
        <dbReference type="EMBL" id="RKP33552.1"/>
    </source>
</evidence>
<evidence type="ECO:0000313" key="2">
    <source>
        <dbReference type="Proteomes" id="UP000268162"/>
    </source>
</evidence>
<accession>A0A4P9ZLS4</accession>
<dbReference type="Proteomes" id="UP000268162">
    <property type="component" value="Unassembled WGS sequence"/>
</dbReference>